<dbReference type="Pfam" id="PF00593">
    <property type="entry name" value="TonB_dep_Rec_b-barrel"/>
    <property type="match status" value="1"/>
</dbReference>
<keyword evidence="8 12" id="KW-0798">TonB box</keyword>
<dbReference type="PANTHER" id="PTHR32552:SF81">
    <property type="entry name" value="TONB-DEPENDENT OUTER MEMBRANE RECEPTOR"/>
    <property type="match status" value="1"/>
</dbReference>
<dbReference type="PROSITE" id="PS52016">
    <property type="entry name" value="TONB_DEPENDENT_REC_3"/>
    <property type="match status" value="1"/>
</dbReference>
<dbReference type="AlphaFoldDB" id="F1ZB40"/>
<organism evidence="15 16">
    <name type="scientific">Novosphingobium nitrogenifigens DSM 19370</name>
    <dbReference type="NCBI Taxonomy" id="983920"/>
    <lineage>
        <taxon>Bacteria</taxon>
        <taxon>Pseudomonadati</taxon>
        <taxon>Pseudomonadota</taxon>
        <taxon>Alphaproteobacteria</taxon>
        <taxon>Sphingomonadales</taxon>
        <taxon>Sphingomonadaceae</taxon>
        <taxon>Novosphingobium</taxon>
    </lineage>
</organism>
<dbReference type="InterPro" id="IPR039426">
    <property type="entry name" value="TonB-dep_rcpt-like"/>
</dbReference>
<evidence type="ECO:0000256" key="5">
    <source>
        <dbReference type="ARBA" id="ARBA00022692"/>
    </source>
</evidence>
<keyword evidence="10 11" id="KW-0998">Cell outer membrane</keyword>
<keyword evidence="15" id="KW-0675">Receptor</keyword>
<keyword evidence="9 11" id="KW-0472">Membrane</keyword>
<dbReference type="Pfam" id="PF07715">
    <property type="entry name" value="Plug"/>
    <property type="match status" value="1"/>
</dbReference>
<evidence type="ECO:0000256" key="7">
    <source>
        <dbReference type="ARBA" id="ARBA00023065"/>
    </source>
</evidence>
<dbReference type="STRING" id="983920.Y88_0145"/>
<evidence type="ECO:0000256" key="8">
    <source>
        <dbReference type="ARBA" id="ARBA00023077"/>
    </source>
</evidence>
<keyword evidence="7" id="KW-0406">Ion transport</keyword>
<feature type="domain" description="TonB-dependent receptor-like beta-barrel" evidence="13">
    <location>
        <begin position="364"/>
        <end position="811"/>
    </location>
</feature>
<dbReference type="SUPFAM" id="SSF56935">
    <property type="entry name" value="Porins"/>
    <property type="match status" value="1"/>
</dbReference>
<keyword evidence="2 11" id="KW-0813">Transport</keyword>
<keyword evidence="5 11" id="KW-0812">Transmembrane</keyword>
<evidence type="ECO:0000259" key="13">
    <source>
        <dbReference type="Pfam" id="PF00593"/>
    </source>
</evidence>
<dbReference type="EMBL" id="AEWJ01000044">
    <property type="protein sequence ID" value="EGD58093.1"/>
    <property type="molecule type" value="Genomic_DNA"/>
</dbReference>
<keyword evidence="3 11" id="KW-1134">Transmembrane beta strand</keyword>
<evidence type="ECO:0000313" key="15">
    <source>
        <dbReference type="EMBL" id="EGD58093.1"/>
    </source>
</evidence>
<evidence type="ECO:0000256" key="11">
    <source>
        <dbReference type="PROSITE-ProRule" id="PRU01360"/>
    </source>
</evidence>
<dbReference type="Proteomes" id="UP000004728">
    <property type="component" value="Unassembled WGS sequence"/>
</dbReference>
<name>F1ZB40_9SPHN</name>
<evidence type="ECO:0000256" key="1">
    <source>
        <dbReference type="ARBA" id="ARBA00004571"/>
    </source>
</evidence>
<evidence type="ECO:0000259" key="14">
    <source>
        <dbReference type="Pfam" id="PF07715"/>
    </source>
</evidence>
<keyword evidence="4" id="KW-0410">Iron transport</keyword>
<dbReference type="InterPro" id="IPR036942">
    <property type="entry name" value="Beta-barrel_TonB_sf"/>
</dbReference>
<evidence type="ECO:0000256" key="10">
    <source>
        <dbReference type="ARBA" id="ARBA00023237"/>
    </source>
</evidence>
<dbReference type="OrthoDB" id="9760333at2"/>
<dbReference type="PANTHER" id="PTHR32552">
    <property type="entry name" value="FERRICHROME IRON RECEPTOR-RELATED"/>
    <property type="match status" value="1"/>
</dbReference>
<evidence type="ECO:0000256" key="12">
    <source>
        <dbReference type="RuleBase" id="RU003357"/>
    </source>
</evidence>
<reference evidence="15 16" key="1">
    <citation type="journal article" date="2012" name="J. Bacteriol.">
        <title>Draft Genome Sequence of Novosphingobium nitrogenifigens Y88T.</title>
        <authorList>
            <person name="Strabala T.J."/>
            <person name="Macdonald L."/>
            <person name="Liu V."/>
            <person name="Smit A.M."/>
        </authorList>
    </citation>
    <scope>NUCLEOTIDE SEQUENCE [LARGE SCALE GENOMIC DNA]</scope>
    <source>
        <strain evidence="15 16">DSM 19370</strain>
    </source>
</reference>
<dbReference type="InParanoid" id="F1ZB40"/>
<protein>
    <submittedName>
        <fullName evidence="15">TonB-dependent receptor, plug</fullName>
    </submittedName>
</protein>
<proteinExistence type="inferred from homology"/>
<keyword evidence="6" id="KW-0408">Iron</keyword>
<evidence type="ECO:0000256" key="3">
    <source>
        <dbReference type="ARBA" id="ARBA00022452"/>
    </source>
</evidence>
<dbReference type="GO" id="GO:0009279">
    <property type="term" value="C:cell outer membrane"/>
    <property type="evidence" value="ECO:0007669"/>
    <property type="project" value="UniProtKB-SubCell"/>
</dbReference>
<gene>
    <name evidence="15" type="ORF">Y88_0145</name>
</gene>
<evidence type="ECO:0000256" key="6">
    <source>
        <dbReference type="ARBA" id="ARBA00023004"/>
    </source>
</evidence>
<feature type="domain" description="TonB-dependent receptor plug" evidence="14">
    <location>
        <begin position="127"/>
        <end position="236"/>
    </location>
</feature>
<evidence type="ECO:0000256" key="2">
    <source>
        <dbReference type="ARBA" id="ARBA00022448"/>
    </source>
</evidence>
<keyword evidence="16" id="KW-1185">Reference proteome</keyword>
<dbReference type="Gene3D" id="2.40.170.20">
    <property type="entry name" value="TonB-dependent receptor, beta-barrel domain"/>
    <property type="match status" value="1"/>
</dbReference>
<comment type="subcellular location">
    <subcellularLocation>
        <location evidence="1 11">Cell outer membrane</location>
        <topology evidence="1 11">Multi-pass membrane protein</topology>
    </subcellularLocation>
</comment>
<dbReference type="GO" id="GO:0006826">
    <property type="term" value="P:iron ion transport"/>
    <property type="evidence" value="ECO:0007669"/>
    <property type="project" value="UniProtKB-KW"/>
</dbReference>
<dbReference type="eggNOG" id="COG4773">
    <property type="taxonomic scope" value="Bacteria"/>
</dbReference>
<evidence type="ECO:0000256" key="4">
    <source>
        <dbReference type="ARBA" id="ARBA00022496"/>
    </source>
</evidence>
<evidence type="ECO:0000313" key="16">
    <source>
        <dbReference type="Proteomes" id="UP000004728"/>
    </source>
</evidence>
<dbReference type="HOGENOM" id="CLU_008287_15_1_5"/>
<sequence>MAAPVMAVIAMAHPVQAQARPQGFHIPAQPLSAALLEFSRQSHELVVAAGALTADKRSHDVSGRFENEVAIRELLRGTGLLAVRNAGGGYRVTAGAPRADATPVPGAGEETPGIVVTGAQRRDQQILKVPASIAAHDKASMDRQGVRSLDDLVRLTPGLSNIATSSYGGETISIRGINSNTGASTTGIYIDNTPIQTRNYLGVVNNNYPLIFDLDRVEVLRGPQGTLFGSGSEGGAVRFVTPTPSLDRTRIYGRADVSFTQGGDPSGELGVALDTPLVQDRIGLRVSAWGRHTGGYIDRVSPTTGALLASNTNSENDMAFRAEMRIVASDRLTITPSVFYQNTRRDDIDLFWPSAGTYKSTYGMAQPDHDRFVLPVLNIDYDAGPFTVKSVTSYYDRRGERVEDYAPLSVSALTGGAMTYVPGVDFHERSNTITRQKNWSEELRLTSRDAGNARFTWVVGFFFQNSTQRYDQAEVDNIDTLIPALFPGWTTETFYGRGQLPGNVSFLEGLTYETQERAVFGDASYRITNRLKASVGLRVAHNHFSFVDNQDGPFVGTEALHYSGEQSETPVTPRFNLSYQAGAAQVYATAAKGYRIGGANPQVPTTCAGDLATLGLTAVPSTYKSDSLWSYELGAKGKLLGGKLSMAGSLFWVDWNGIQANVPLPSCGFGYNANLGKAASRGFDFQLDAKPIHGLTLSAAFGYTKATYRTDVFGAVPDGSDSAVLLARKGDDLGTPNWQSSFSGEYARDIAQNTSAYFYGAWQYSSAYHRTGSEGVNGYNPYTYRGAALNSVNLRAGVRHGSWDISAYVSNMLNSRAYTYYYRAQADQGDGGRAMTMRPRTIGLTATFRN</sequence>
<comment type="caution">
    <text evidence="15">The sequence shown here is derived from an EMBL/GenBank/DDBJ whole genome shotgun (WGS) entry which is preliminary data.</text>
</comment>
<comment type="similarity">
    <text evidence="11 12">Belongs to the TonB-dependent receptor family.</text>
</comment>
<dbReference type="InterPro" id="IPR012910">
    <property type="entry name" value="Plug_dom"/>
</dbReference>
<accession>F1ZB40</accession>
<dbReference type="InterPro" id="IPR000531">
    <property type="entry name" value="Beta-barrel_TonB"/>
</dbReference>
<dbReference type="Gene3D" id="3.55.50.30">
    <property type="match status" value="1"/>
</dbReference>
<evidence type="ECO:0000256" key="9">
    <source>
        <dbReference type="ARBA" id="ARBA00023136"/>
    </source>
</evidence>